<protein>
    <submittedName>
        <fullName evidence="2">Uncharacterized protein</fullName>
    </submittedName>
</protein>
<evidence type="ECO:0000313" key="3">
    <source>
        <dbReference type="Proteomes" id="UP000639643"/>
    </source>
</evidence>
<keyword evidence="3" id="KW-1185">Reference proteome</keyword>
<proteinExistence type="predicted"/>
<comment type="caution">
    <text evidence="2">The sequence shown here is derived from an EMBL/GenBank/DDBJ whole genome shotgun (WGS) entry which is preliminary data.</text>
</comment>
<gene>
    <name evidence="2" type="ORF">CMUS01_15475</name>
</gene>
<evidence type="ECO:0000256" key="1">
    <source>
        <dbReference type="SAM" id="MobiDB-lite"/>
    </source>
</evidence>
<reference evidence="2" key="1">
    <citation type="journal article" date="2020" name="Phytopathology">
        <title>Genome Sequence Resources of Colletotrichum truncatum, C. plurivorum, C. musicola, and C. sojae: Four Species Pathogenic to Soybean (Glycine max).</title>
        <authorList>
            <person name="Rogerio F."/>
            <person name="Boufleur T.R."/>
            <person name="Ciampi-Guillardi M."/>
            <person name="Sukno S.A."/>
            <person name="Thon M.R."/>
            <person name="Massola Junior N.S."/>
            <person name="Baroncelli R."/>
        </authorList>
    </citation>
    <scope>NUCLEOTIDE SEQUENCE</scope>
    <source>
        <strain evidence="2">LFN0074</strain>
    </source>
</reference>
<accession>A0A8H6MN73</accession>
<name>A0A8H6MN73_9PEZI</name>
<organism evidence="2 3">
    <name type="scientific">Colletotrichum musicola</name>
    <dbReference type="NCBI Taxonomy" id="2175873"/>
    <lineage>
        <taxon>Eukaryota</taxon>
        <taxon>Fungi</taxon>
        <taxon>Dikarya</taxon>
        <taxon>Ascomycota</taxon>
        <taxon>Pezizomycotina</taxon>
        <taxon>Sordariomycetes</taxon>
        <taxon>Hypocreomycetidae</taxon>
        <taxon>Glomerellales</taxon>
        <taxon>Glomerellaceae</taxon>
        <taxon>Colletotrichum</taxon>
        <taxon>Colletotrichum orchidearum species complex</taxon>
    </lineage>
</organism>
<dbReference type="Proteomes" id="UP000639643">
    <property type="component" value="Unassembled WGS sequence"/>
</dbReference>
<sequence length="168" mass="18275">MGNIETASTILIKANNKTNEHPFTTIVNAWRVFKEVGREQGPLQSNAYMCGAQAPSNFRFNEASMRTAARTSSAYACSSGHDTTKRAGETSPRTVRHHGLAKPIQSSQAHMHLTNETKFFSGLVNRHGIQEDWIEFGDVGSTTLGAIPDIAGEPANVGMIIYELADNP</sequence>
<dbReference type="AlphaFoldDB" id="A0A8H6MN73"/>
<dbReference type="EMBL" id="WIGM01001310">
    <property type="protein sequence ID" value="KAF6801208.1"/>
    <property type="molecule type" value="Genomic_DNA"/>
</dbReference>
<feature type="region of interest" description="Disordered" evidence="1">
    <location>
        <begin position="76"/>
        <end position="96"/>
    </location>
</feature>
<evidence type="ECO:0000313" key="2">
    <source>
        <dbReference type="EMBL" id="KAF6801208.1"/>
    </source>
</evidence>